<dbReference type="InterPro" id="IPR000524">
    <property type="entry name" value="Tscrpt_reg_HTH_GntR"/>
</dbReference>
<dbReference type="InterPro" id="IPR050679">
    <property type="entry name" value="Bact_HTH_transcr_reg"/>
</dbReference>
<accession>A0ABT2E011</accession>
<evidence type="ECO:0000259" key="4">
    <source>
        <dbReference type="PROSITE" id="PS50949"/>
    </source>
</evidence>
<name>A0ABT2E011_9ENTR</name>
<comment type="caution">
    <text evidence="5">The sequence shown here is derived from an EMBL/GenBank/DDBJ whole genome shotgun (WGS) entry which is preliminary data.</text>
</comment>
<organism evidence="5 6">
    <name type="scientific">Scandinavium hiltneri</name>
    <dbReference type="NCBI Taxonomy" id="2926519"/>
    <lineage>
        <taxon>Bacteria</taxon>
        <taxon>Pseudomonadati</taxon>
        <taxon>Pseudomonadota</taxon>
        <taxon>Gammaproteobacteria</taxon>
        <taxon>Enterobacterales</taxon>
        <taxon>Enterobacteriaceae</taxon>
        <taxon>Scandinavium</taxon>
    </lineage>
</organism>
<dbReference type="RefSeq" id="WP_258986947.1">
    <property type="nucleotide sequence ID" value="NZ_JALIGE010000068.1"/>
</dbReference>
<dbReference type="EMBL" id="JALIGE010000068">
    <property type="protein sequence ID" value="MCS2160380.1"/>
    <property type="molecule type" value="Genomic_DNA"/>
</dbReference>
<evidence type="ECO:0000313" key="5">
    <source>
        <dbReference type="EMBL" id="MCS2160380.1"/>
    </source>
</evidence>
<keyword evidence="1" id="KW-0805">Transcription regulation</keyword>
<dbReference type="PROSITE" id="PS50949">
    <property type="entry name" value="HTH_GNTR"/>
    <property type="match status" value="1"/>
</dbReference>
<evidence type="ECO:0000313" key="6">
    <source>
        <dbReference type="Proteomes" id="UP001205357"/>
    </source>
</evidence>
<dbReference type="SMART" id="SM00866">
    <property type="entry name" value="UTRA"/>
    <property type="match status" value="1"/>
</dbReference>
<reference evidence="5 6" key="1">
    <citation type="submission" date="2022-04" db="EMBL/GenBank/DDBJ databases">
        <title>Proposal of a three novel species of Scandinavium, Scandinavium hiltneri, Scandinavium manionii, Scandinavium tedordense.</title>
        <authorList>
            <person name="Maddock D.W."/>
            <person name="Brady C.L."/>
            <person name="Denman S."/>
            <person name="Arnold D."/>
        </authorList>
    </citation>
    <scope>NUCLEOTIDE SEQUENCE [LARGE SCALE GENOMIC DNA]</scope>
    <source>
        <strain evidence="5 6">H11S7</strain>
    </source>
</reference>
<sequence>MPKYMEIYQEVRRRIVSGIYAPDKKLPEGSKLALEFACSELTVAKALDLLVREGLVLRKRGLGSFVKRLASAASNSHLLGTAERCAWSGKTLETRVQCFTAVPASEDIARKLLMPTGELVYEINRVRVIDGIPSIIEYTWMPIALIPQLNLGHVRQSIYRYITGELGFTVHSAHMNISGVQASEQEIEWLALSGPTVLVQVDQTAFLDNGKLFEYSCARHLWHTFNFETDFVRV</sequence>
<dbReference type="Gene3D" id="1.10.10.10">
    <property type="entry name" value="Winged helix-like DNA-binding domain superfamily/Winged helix DNA-binding domain"/>
    <property type="match status" value="1"/>
</dbReference>
<keyword evidence="6" id="KW-1185">Reference proteome</keyword>
<dbReference type="Gene3D" id="3.40.1410.10">
    <property type="entry name" value="Chorismate lyase-like"/>
    <property type="match status" value="1"/>
</dbReference>
<dbReference type="InterPro" id="IPR011663">
    <property type="entry name" value="UTRA"/>
</dbReference>
<dbReference type="PANTHER" id="PTHR44846">
    <property type="entry name" value="MANNOSYL-D-GLYCERATE TRANSPORT/METABOLISM SYSTEM REPRESSOR MNGR-RELATED"/>
    <property type="match status" value="1"/>
</dbReference>
<feature type="domain" description="HTH gntR-type" evidence="4">
    <location>
        <begin position="1"/>
        <end position="69"/>
    </location>
</feature>
<dbReference type="InterPro" id="IPR036390">
    <property type="entry name" value="WH_DNA-bd_sf"/>
</dbReference>
<gene>
    <name evidence="5" type="ORF">MUU47_04420</name>
</gene>
<evidence type="ECO:0000256" key="2">
    <source>
        <dbReference type="ARBA" id="ARBA00023125"/>
    </source>
</evidence>
<dbReference type="CDD" id="cd07377">
    <property type="entry name" value="WHTH_GntR"/>
    <property type="match status" value="1"/>
</dbReference>
<dbReference type="Pfam" id="PF07702">
    <property type="entry name" value="UTRA"/>
    <property type="match status" value="1"/>
</dbReference>
<dbReference type="SUPFAM" id="SSF64288">
    <property type="entry name" value="Chorismate lyase-like"/>
    <property type="match status" value="1"/>
</dbReference>
<protein>
    <submittedName>
        <fullName evidence="5">GntR family transcriptional regulator</fullName>
    </submittedName>
</protein>
<keyword evidence="2" id="KW-0238">DNA-binding</keyword>
<dbReference type="Proteomes" id="UP001205357">
    <property type="component" value="Unassembled WGS sequence"/>
</dbReference>
<dbReference type="InterPro" id="IPR036388">
    <property type="entry name" value="WH-like_DNA-bd_sf"/>
</dbReference>
<keyword evidence="3" id="KW-0804">Transcription</keyword>
<dbReference type="PANTHER" id="PTHR44846:SF5">
    <property type="entry name" value="HTH-TYPE TRANSCRIPTIONAL REGULATOR GMUR"/>
    <property type="match status" value="1"/>
</dbReference>
<proteinExistence type="predicted"/>
<dbReference type="InterPro" id="IPR028978">
    <property type="entry name" value="Chorismate_lyase_/UTRA_dom_sf"/>
</dbReference>
<dbReference type="SMART" id="SM00345">
    <property type="entry name" value="HTH_GNTR"/>
    <property type="match status" value="1"/>
</dbReference>
<dbReference type="Pfam" id="PF00392">
    <property type="entry name" value="GntR"/>
    <property type="match status" value="1"/>
</dbReference>
<dbReference type="SUPFAM" id="SSF46785">
    <property type="entry name" value="Winged helix' DNA-binding domain"/>
    <property type="match status" value="1"/>
</dbReference>
<evidence type="ECO:0000256" key="1">
    <source>
        <dbReference type="ARBA" id="ARBA00023015"/>
    </source>
</evidence>
<evidence type="ECO:0000256" key="3">
    <source>
        <dbReference type="ARBA" id="ARBA00023163"/>
    </source>
</evidence>